<keyword evidence="1" id="KW-1133">Transmembrane helix</keyword>
<keyword evidence="3" id="KW-1185">Reference proteome</keyword>
<dbReference type="PANTHER" id="PTHR35508">
    <property type="entry name" value="VOLTAGE-DEPENDENT L-TYPE CALCIUM CHANNEL SUBUNIT"/>
    <property type="match status" value="1"/>
</dbReference>
<protein>
    <submittedName>
        <fullName evidence="2">Uncharacterized protein</fullName>
    </submittedName>
</protein>
<reference evidence="2" key="1">
    <citation type="submission" date="2024-02" db="EMBL/GenBank/DDBJ databases">
        <authorList>
            <consortium name="ELIXIR-Norway"/>
            <consortium name="Elixir Norway"/>
        </authorList>
    </citation>
    <scope>NUCLEOTIDE SEQUENCE</scope>
</reference>
<proteinExistence type="predicted"/>
<keyword evidence="1" id="KW-0812">Transmembrane</keyword>
<accession>A0ABP0UC27</accession>
<dbReference type="PANTHER" id="PTHR35508:SF1">
    <property type="entry name" value="VOLTAGE-DEPENDENT L-TYPE CALCIUM CHANNEL SUBUNIT"/>
    <property type="match status" value="1"/>
</dbReference>
<evidence type="ECO:0000313" key="3">
    <source>
        <dbReference type="Proteomes" id="UP001497512"/>
    </source>
</evidence>
<sequence length="218" mass="22996">MAQEGKQVKPWSWDMESGGESVVAVVKELACEIGDSLRNGGKQSWVERTQAVVRAKGPRLNKAIGHASGNVMIWMNQGGFWRKLLVSSVGLVLLVTLTGFIIFSLFLLIATANAVVVGLLMSASAVGAFTACFFTALTLIYVGVLTAAAFAIGTATVVCAGAVLFVTGWIAFAWVVWQGVKSSMHIAKNSLALTGEAISTMSGSAQPQAITLEEHAKY</sequence>
<dbReference type="EMBL" id="OZ019894">
    <property type="protein sequence ID" value="CAK9215299.1"/>
    <property type="molecule type" value="Genomic_DNA"/>
</dbReference>
<feature type="transmembrane region" description="Helical" evidence="1">
    <location>
        <begin position="84"/>
        <end position="109"/>
    </location>
</feature>
<dbReference type="Proteomes" id="UP001497512">
    <property type="component" value="Chromosome 2"/>
</dbReference>
<evidence type="ECO:0000313" key="2">
    <source>
        <dbReference type="EMBL" id="CAK9215299.1"/>
    </source>
</evidence>
<name>A0ABP0UC27_9BRYO</name>
<evidence type="ECO:0000256" key="1">
    <source>
        <dbReference type="SAM" id="Phobius"/>
    </source>
</evidence>
<gene>
    <name evidence="2" type="ORF">CSSPTR1EN2_LOCUS12662</name>
</gene>
<feature type="transmembrane region" description="Helical" evidence="1">
    <location>
        <begin position="116"/>
        <end position="142"/>
    </location>
</feature>
<feature type="transmembrane region" description="Helical" evidence="1">
    <location>
        <begin position="148"/>
        <end position="177"/>
    </location>
</feature>
<organism evidence="2 3">
    <name type="scientific">Sphagnum troendelagicum</name>
    <dbReference type="NCBI Taxonomy" id="128251"/>
    <lineage>
        <taxon>Eukaryota</taxon>
        <taxon>Viridiplantae</taxon>
        <taxon>Streptophyta</taxon>
        <taxon>Embryophyta</taxon>
        <taxon>Bryophyta</taxon>
        <taxon>Sphagnophytina</taxon>
        <taxon>Sphagnopsida</taxon>
        <taxon>Sphagnales</taxon>
        <taxon>Sphagnaceae</taxon>
        <taxon>Sphagnum</taxon>
    </lineage>
</organism>
<keyword evidence="1" id="KW-0472">Membrane</keyword>